<dbReference type="Proteomes" id="UP000008744">
    <property type="component" value="Unassembled WGS sequence"/>
</dbReference>
<feature type="compositionally biased region" description="Low complexity" evidence="1">
    <location>
        <begin position="94"/>
        <end position="110"/>
    </location>
</feature>
<gene>
    <name evidence="2" type="primary">Dper\GL25343</name>
    <name evidence="2" type="ORF">Dper_GL25343</name>
</gene>
<protein>
    <submittedName>
        <fullName evidence="2">GL25343</fullName>
    </submittedName>
</protein>
<dbReference type="EMBL" id="CH479594">
    <property type="protein sequence ID" value="EDW34931.1"/>
    <property type="molecule type" value="Genomic_DNA"/>
</dbReference>
<feature type="compositionally biased region" description="Low complexity" evidence="1">
    <location>
        <begin position="33"/>
        <end position="42"/>
    </location>
</feature>
<organism evidence="3">
    <name type="scientific">Drosophila persimilis</name>
    <name type="common">Fruit fly</name>
    <dbReference type="NCBI Taxonomy" id="7234"/>
    <lineage>
        <taxon>Eukaryota</taxon>
        <taxon>Metazoa</taxon>
        <taxon>Ecdysozoa</taxon>
        <taxon>Arthropoda</taxon>
        <taxon>Hexapoda</taxon>
        <taxon>Insecta</taxon>
        <taxon>Pterygota</taxon>
        <taxon>Neoptera</taxon>
        <taxon>Endopterygota</taxon>
        <taxon>Diptera</taxon>
        <taxon>Brachycera</taxon>
        <taxon>Muscomorpha</taxon>
        <taxon>Ephydroidea</taxon>
        <taxon>Drosophilidae</taxon>
        <taxon>Drosophila</taxon>
        <taxon>Sophophora</taxon>
    </lineage>
</organism>
<feature type="compositionally biased region" description="Acidic residues" evidence="1">
    <location>
        <begin position="43"/>
        <end position="56"/>
    </location>
</feature>
<keyword evidence="3" id="KW-1185">Reference proteome</keyword>
<dbReference type="AlphaFoldDB" id="B4HD05"/>
<name>B4HD05_DROPE</name>
<accession>B4HD05</accession>
<feature type="compositionally biased region" description="Basic and acidic residues" evidence="1">
    <location>
        <begin position="112"/>
        <end position="124"/>
    </location>
</feature>
<feature type="region of interest" description="Disordered" evidence="1">
    <location>
        <begin position="1"/>
        <end position="172"/>
    </location>
</feature>
<proteinExistence type="predicted"/>
<evidence type="ECO:0000313" key="2">
    <source>
        <dbReference type="EMBL" id="EDW34931.1"/>
    </source>
</evidence>
<evidence type="ECO:0000313" key="3">
    <source>
        <dbReference type="Proteomes" id="UP000008744"/>
    </source>
</evidence>
<dbReference type="PhylomeDB" id="B4HD05"/>
<sequence length="172" mass="18722">MNAAPEDHVGTNEIVDLTGDTDSEGSDVDPDTESGTSSGNSTDDGEEYPTDSEEETLETRRYDPPPPYSRHCPPGSITLQGRPSELPSYQRALRGTPPRGTRTSTSSPMGDRFSDYSRPRDATPDLRGPINTDEEDSPDEDTSRHGTTTPNEDPKADEPMEIDDINTTHPDA</sequence>
<feature type="compositionally biased region" description="Basic and acidic residues" evidence="1">
    <location>
        <begin position="1"/>
        <end position="10"/>
    </location>
</feature>
<evidence type="ECO:0000256" key="1">
    <source>
        <dbReference type="SAM" id="MobiDB-lite"/>
    </source>
</evidence>
<dbReference type="HOGENOM" id="CLU_1697366_0_0_1"/>
<feature type="compositionally biased region" description="Acidic residues" evidence="1">
    <location>
        <begin position="19"/>
        <end position="32"/>
    </location>
</feature>
<reference evidence="2 3" key="1">
    <citation type="journal article" date="2007" name="Nature">
        <title>Evolution of genes and genomes on the Drosophila phylogeny.</title>
        <authorList>
            <consortium name="Drosophila 12 Genomes Consortium"/>
            <person name="Clark A.G."/>
            <person name="Eisen M.B."/>
            <person name="Smith D.R."/>
            <person name="Bergman C.M."/>
            <person name="Oliver B."/>
            <person name="Markow T.A."/>
            <person name="Kaufman T.C."/>
            <person name="Kellis M."/>
            <person name="Gelbart W."/>
            <person name="Iyer V.N."/>
            <person name="Pollard D.A."/>
            <person name="Sackton T.B."/>
            <person name="Larracuente A.M."/>
            <person name="Singh N.D."/>
            <person name="Abad J.P."/>
            <person name="Abt D.N."/>
            <person name="Adryan B."/>
            <person name="Aguade M."/>
            <person name="Akashi H."/>
            <person name="Anderson W.W."/>
            <person name="Aquadro C.F."/>
            <person name="Ardell D.H."/>
            <person name="Arguello R."/>
            <person name="Artieri C.G."/>
            <person name="Barbash D.A."/>
            <person name="Barker D."/>
            <person name="Barsanti P."/>
            <person name="Batterham P."/>
            <person name="Batzoglou S."/>
            <person name="Begun D."/>
            <person name="Bhutkar A."/>
            <person name="Blanco E."/>
            <person name="Bosak S.A."/>
            <person name="Bradley R.K."/>
            <person name="Brand A.D."/>
            <person name="Brent M.R."/>
            <person name="Brooks A.N."/>
            <person name="Brown R.H."/>
            <person name="Butlin R.K."/>
            <person name="Caggese C."/>
            <person name="Calvi B.R."/>
            <person name="Bernardo de Carvalho A."/>
            <person name="Caspi A."/>
            <person name="Castrezana S."/>
            <person name="Celniker S.E."/>
            <person name="Chang J.L."/>
            <person name="Chapple C."/>
            <person name="Chatterji S."/>
            <person name="Chinwalla A."/>
            <person name="Civetta A."/>
            <person name="Clifton S.W."/>
            <person name="Comeron J.M."/>
            <person name="Costello J.C."/>
            <person name="Coyne J.A."/>
            <person name="Daub J."/>
            <person name="David R.G."/>
            <person name="Delcher A.L."/>
            <person name="Delehaunty K."/>
            <person name="Do C.B."/>
            <person name="Ebling H."/>
            <person name="Edwards K."/>
            <person name="Eickbush T."/>
            <person name="Evans J.D."/>
            <person name="Filipski A."/>
            <person name="Findeiss S."/>
            <person name="Freyhult E."/>
            <person name="Fulton L."/>
            <person name="Fulton R."/>
            <person name="Garcia A.C."/>
            <person name="Gardiner A."/>
            <person name="Garfield D.A."/>
            <person name="Garvin B.E."/>
            <person name="Gibson G."/>
            <person name="Gilbert D."/>
            <person name="Gnerre S."/>
            <person name="Godfrey J."/>
            <person name="Good R."/>
            <person name="Gotea V."/>
            <person name="Gravely B."/>
            <person name="Greenberg A.J."/>
            <person name="Griffiths-Jones S."/>
            <person name="Gross S."/>
            <person name="Guigo R."/>
            <person name="Gustafson E.A."/>
            <person name="Haerty W."/>
            <person name="Hahn M.W."/>
            <person name="Halligan D.L."/>
            <person name="Halpern A.L."/>
            <person name="Halter G.M."/>
            <person name="Han M.V."/>
            <person name="Heger A."/>
            <person name="Hillier L."/>
            <person name="Hinrichs A.S."/>
            <person name="Holmes I."/>
            <person name="Hoskins R.A."/>
            <person name="Hubisz M.J."/>
            <person name="Hultmark D."/>
            <person name="Huntley M.A."/>
            <person name="Jaffe D.B."/>
            <person name="Jagadeeshan S."/>
            <person name="Jeck W.R."/>
            <person name="Johnson J."/>
            <person name="Jones C.D."/>
            <person name="Jordan W.C."/>
            <person name="Karpen G.H."/>
            <person name="Kataoka E."/>
            <person name="Keightley P.D."/>
            <person name="Kheradpour P."/>
            <person name="Kirkness E.F."/>
            <person name="Koerich L.B."/>
            <person name="Kristiansen K."/>
            <person name="Kudrna D."/>
            <person name="Kulathinal R.J."/>
            <person name="Kumar S."/>
            <person name="Kwok R."/>
            <person name="Lander E."/>
            <person name="Langley C.H."/>
            <person name="Lapoint R."/>
            <person name="Lazzaro B.P."/>
            <person name="Lee S.J."/>
            <person name="Levesque L."/>
            <person name="Li R."/>
            <person name="Lin C.F."/>
            <person name="Lin M.F."/>
            <person name="Lindblad-Toh K."/>
            <person name="Llopart A."/>
            <person name="Long M."/>
            <person name="Low L."/>
            <person name="Lozovsky E."/>
            <person name="Lu J."/>
            <person name="Luo M."/>
            <person name="Machado C.A."/>
            <person name="Makalowski W."/>
            <person name="Marzo M."/>
            <person name="Matsuda M."/>
            <person name="Matzkin L."/>
            <person name="McAllister B."/>
            <person name="McBride C.S."/>
            <person name="McKernan B."/>
            <person name="McKernan K."/>
            <person name="Mendez-Lago M."/>
            <person name="Minx P."/>
            <person name="Mollenhauer M.U."/>
            <person name="Montooth K."/>
            <person name="Mount S.M."/>
            <person name="Mu X."/>
            <person name="Myers E."/>
            <person name="Negre B."/>
            <person name="Newfeld S."/>
            <person name="Nielsen R."/>
            <person name="Noor M.A."/>
            <person name="O'Grady P."/>
            <person name="Pachter L."/>
            <person name="Papaceit M."/>
            <person name="Parisi M.J."/>
            <person name="Parisi M."/>
            <person name="Parts L."/>
            <person name="Pedersen J.S."/>
            <person name="Pesole G."/>
            <person name="Phillippy A.M."/>
            <person name="Ponting C.P."/>
            <person name="Pop M."/>
            <person name="Porcelli D."/>
            <person name="Powell J.R."/>
            <person name="Prohaska S."/>
            <person name="Pruitt K."/>
            <person name="Puig M."/>
            <person name="Quesneville H."/>
            <person name="Ram K.R."/>
            <person name="Rand D."/>
            <person name="Rasmussen M.D."/>
            <person name="Reed L.K."/>
            <person name="Reenan R."/>
            <person name="Reily A."/>
            <person name="Remington K.A."/>
            <person name="Rieger T.T."/>
            <person name="Ritchie M.G."/>
            <person name="Robin C."/>
            <person name="Rogers Y.H."/>
            <person name="Rohde C."/>
            <person name="Rozas J."/>
            <person name="Rubenfield M.J."/>
            <person name="Ruiz A."/>
            <person name="Russo S."/>
            <person name="Salzberg S.L."/>
            <person name="Sanchez-Gracia A."/>
            <person name="Saranga D.J."/>
            <person name="Sato H."/>
            <person name="Schaeffer S.W."/>
            <person name="Schatz M.C."/>
            <person name="Schlenke T."/>
            <person name="Schwartz R."/>
            <person name="Segarra C."/>
            <person name="Singh R.S."/>
            <person name="Sirot L."/>
            <person name="Sirota M."/>
            <person name="Sisneros N.B."/>
            <person name="Smith C.D."/>
            <person name="Smith T.F."/>
            <person name="Spieth J."/>
            <person name="Stage D.E."/>
            <person name="Stark A."/>
            <person name="Stephan W."/>
            <person name="Strausberg R.L."/>
            <person name="Strempel S."/>
            <person name="Sturgill D."/>
            <person name="Sutton G."/>
            <person name="Sutton G.G."/>
            <person name="Tao W."/>
            <person name="Teichmann S."/>
            <person name="Tobari Y.N."/>
            <person name="Tomimura Y."/>
            <person name="Tsolas J.M."/>
            <person name="Valente V.L."/>
            <person name="Venter E."/>
            <person name="Venter J.C."/>
            <person name="Vicario S."/>
            <person name="Vieira F.G."/>
            <person name="Vilella A.J."/>
            <person name="Villasante A."/>
            <person name="Walenz B."/>
            <person name="Wang J."/>
            <person name="Wasserman M."/>
            <person name="Watts T."/>
            <person name="Wilson D."/>
            <person name="Wilson R.K."/>
            <person name="Wing R.A."/>
            <person name="Wolfner M.F."/>
            <person name="Wong A."/>
            <person name="Wong G.K."/>
            <person name="Wu C.I."/>
            <person name="Wu G."/>
            <person name="Yamamoto D."/>
            <person name="Yang H.P."/>
            <person name="Yang S.P."/>
            <person name="Yorke J.A."/>
            <person name="Yoshida K."/>
            <person name="Zdobnov E."/>
            <person name="Zhang P."/>
            <person name="Zhang Y."/>
            <person name="Zimin A.V."/>
            <person name="Baldwin J."/>
            <person name="Abdouelleil A."/>
            <person name="Abdulkadir J."/>
            <person name="Abebe A."/>
            <person name="Abera B."/>
            <person name="Abreu J."/>
            <person name="Acer S.C."/>
            <person name="Aftuck L."/>
            <person name="Alexander A."/>
            <person name="An P."/>
            <person name="Anderson E."/>
            <person name="Anderson S."/>
            <person name="Arachi H."/>
            <person name="Azer M."/>
            <person name="Bachantsang P."/>
            <person name="Barry A."/>
            <person name="Bayul T."/>
            <person name="Berlin A."/>
            <person name="Bessette D."/>
            <person name="Bloom T."/>
            <person name="Blye J."/>
            <person name="Boguslavskiy L."/>
            <person name="Bonnet C."/>
            <person name="Boukhgalter B."/>
            <person name="Bourzgui I."/>
            <person name="Brown A."/>
            <person name="Cahill P."/>
            <person name="Channer S."/>
            <person name="Cheshatsang Y."/>
            <person name="Chuda L."/>
            <person name="Citroen M."/>
            <person name="Collymore A."/>
            <person name="Cooke P."/>
            <person name="Costello M."/>
            <person name="D'Aco K."/>
            <person name="Daza R."/>
            <person name="De Haan G."/>
            <person name="DeGray S."/>
            <person name="DeMaso C."/>
            <person name="Dhargay N."/>
            <person name="Dooley K."/>
            <person name="Dooley E."/>
            <person name="Doricent M."/>
            <person name="Dorje P."/>
            <person name="Dorjee K."/>
            <person name="Dupes A."/>
            <person name="Elong R."/>
            <person name="Falk J."/>
            <person name="Farina A."/>
            <person name="Faro S."/>
            <person name="Ferguson D."/>
            <person name="Fisher S."/>
            <person name="Foley C.D."/>
            <person name="Franke A."/>
            <person name="Friedrich D."/>
            <person name="Gadbois L."/>
            <person name="Gearin G."/>
            <person name="Gearin C.R."/>
            <person name="Giannoukos G."/>
            <person name="Goode T."/>
            <person name="Graham J."/>
            <person name="Grandbois E."/>
            <person name="Grewal S."/>
            <person name="Gyaltsen K."/>
            <person name="Hafez N."/>
            <person name="Hagos B."/>
            <person name="Hall J."/>
            <person name="Henson C."/>
            <person name="Hollinger A."/>
            <person name="Honan T."/>
            <person name="Huard M.D."/>
            <person name="Hughes L."/>
            <person name="Hurhula B."/>
            <person name="Husby M.E."/>
            <person name="Kamat A."/>
            <person name="Kanga B."/>
            <person name="Kashin S."/>
            <person name="Khazanovich D."/>
            <person name="Kisner P."/>
            <person name="Lance K."/>
            <person name="Lara M."/>
            <person name="Lee W."/>
            <person name="Lennon N."/>
            <person name="Letendre F."/>
            <person name="LeVine R."/>
            <person name="Lipovsky A."/>
            <person name="Liu X."/>
            <person name="Liu J."/>
            <person name="Liu S."/>
            <person name="Lokyitsang T."/>
            <person name="Lokyitsang Y."/>
            <person name="Lubonja R."/>
            <person name="Lui A."/>
            <person name="MacDonald P."/>
            <person name="Magnisalis V."/>
            <person name="Maru K."/>
            <person name="Matthews C."/>
            <person name="McCusker W."/>
            <person name="McDonough S."/>
            <person name="Mehta T."/>
            <person name="Meldrim J."/>
            <person name="Meneus L."/>
            <person name="Mihai O."/>
            <person name="Mihalev A."/>
            <person name="Mihova T."/>
            <person name="Mittelman R."/>
            <person name="Mlenga V."/>
            <person name="Montmayeur A."/>
            <person name="Mulrain L."/>
            <person name="Navidi A."/>
            <person name="Naylor J."/>
            <person name="Negash T."/>
            <person name="Nguyen T."/>
            <person name="Nguyen N."/>
            <person name="Nicol R."/>
            <person name="Norbu C."/>
            <person name="Norbu N."/>
            <person name="Novod N."/>
            <person name="O'Neill B."/>
            <person name="Osman S."/>
            <person name="Markiewicz E."/>
            <person name="Oyono O.L."/>
            <person name="Patti C."/>
            <person name="Phunkhang P."/>
            <person name="Pierre F."/>
            <person name="Priest M."/>
            <person name="Raghuraman S."/>
            <person name="Rege F."/>
            <person name="Reyes R."/>
            <person name="Rise C."/>
            <person name="Rogov P."/>
            <person name="Ross K."/>
            <person name="Ryan E."/>
            <person name="Settipalli S."/>
            <person name="Shea T."/>
            <person name="Sherpa N."/>
            <person name="Shi L."/>
            <person name="Shih D."/>
            <person name="Sparrow T."/>
            <person name="Spaulding J."/>
            <person name="Stalker J."/>
            <person name="Stange-Thomann N."/>
            <person name="Stavropoulos S."/>
            <person name="Stone C."/>
            <person name="Strader C."/>
            <person name="Tesfaye S."/>
            <person name="Thomson T."/>
            <person name="Thoulutsang Y."/>
            <person name="Thoulutsang D."/>
            <person name="Topham K."/>
            <person name="Topping I."/>
            <person name="Tsamla T."/>
            <person name="Vassiliev H."/>
            <person name="Vo A."/>
            <person name="Wangchuk T."/>
            <person name="Wangdi T."/>
            <person name="Weiand M."/>
            <person name="Wilkinson J."/>
            <person name="Wilson A."/>
            <person name="Yadav S."/>
            <person name="Young G."/>
            <person name="Yu Q."/>
            <person name="Zembek L."/>
            <person name="Zhong D."/>
            <person name="Zimmer A."/>
            <person name="Zwirko Z."/>
            <person name="Jaffe D.B."/>
            <person name="Alvarez P."/>
            <person name="Brockman W."/>
            <person name="Butler J."/>
            <person name="Chin C."/>
            <person name="Gnerre S."/>
            <person name="Grabherr M."/>
            <person name="Kleber M."/>
            <person name="Mauceli E."/>
            <person name="MacCallum I."/>
        </authorList>
    </citation>
    <scope>NUCLEOTIDE SEQUENCE [LARGE SCALE GENOMIC DNA]</scope>
    <source>
        <strain evidence="3">MSH-3 / Tucson 14011-0111.49</strain>
    </source>
</reference>